<evidence type="ECO:0000313" key="7">
    <source>
        <dbReference type="Proteomes" id="UP000539111"/>
    </source>
</evidence>
<dbReference type="AlphaFoldDB" id="A0A7Z0D1T9"/>
<evidence type="ECO:0000313" key="6">
    <source>
        <dbReference type="EMBL" id="NYI66820.1"/>
    </source>
</evidence>
<dbReference type="PANTHER" id="PTHR12128">
    <property type="entry name" value="DIHYDRODIPICOLINATE SYNTHASE"/>
    <property type="match status" value="1"/>
</dbReference>
<dbReference type="EMBL" id="JACBZP010000001">
    <property type="protein sequence ID" value="NYI66820.1"/>
    <property type="molecule type" value="Genomic_DNA"/>
</dbReference>
<dbReference type="PANTHER" id="PTHR12128:SF66">
    <property type="entry name" value="4-HYDROXY-2-OXOGLUTARATE ALDOLASE, MITOCHONDRIAL"/>
    <property type="match status" value="1"/>
</dbReference>
<dbReference type="SMART" id="SM01130">
    <property type="entry name" value="DHDPS"/>
    <property type="match status" value="1"/>
</dbReference>
<reference evidence="6 7" key="1">
    <citation type="submission" date="2020-07" db="EMBL/GenBank/DDBJ databases">
        <title>Sequencing the genomes of 1000 actinobacteria strains.</title>
        <authorList>
            <person name="Klenk H.-P."/>
        </authorList>
    </citation>
    <scope>NUCLEOTIDE SEQUENCE [LARGE SCALE GENOMIC DNA]</scope>
    <source>
        <strain evidence="6 7">DSM 26341</strain>
    </source>
</reference>
<feature type="binding site" evidence="5">
    <location>
        <position position="47"/>
    </location>
    <ligand>
        <name>pyruvate</name>
        <dbReference type="ChEBI" id="CHEBI:15361"/>
    </ligand>
</feature>
<dbReference type="Pfam" id="PF00701">
    <property type="entry name" value="DHDPS"/>
    <property type="match status" value="1"/>
</dbReference>
<accession>A0A7Z0D1T9</accession>
<name>A0A7Z0D1T9_9MICO</name>
<gene>
    <name evidence="6" type="ORF">BJY26_001126</name>
</gene>
<dbReference type="Proteomes" id="UP000539111">
    <property type="component" value="Unassembled WGS sequence"/>
</dbReference>
<dbReference type="InterPro" id="IPR002220">
    <property type="entry name" value="DapA-like"/>
</dbReference>
<feature type="active site" description="Schiff-base intermediate with substrate" evidence="4">
    <location>
        <position position="163"/>
    </location>
</feature>
<dbReference type="Gene3D" id="3.20.20.70">
    <property type="entry name" value="Aldolase class I"/>
    <property type="match status" value="1"/>
</dbReference>
<dbReference type="RefSeq" id="WP_179426418.1">
    <property type="nucleotide sequence ID" value="NZ_JACBZP010000001.1"/>
</dbReference>
<dbReference type="GO" id="GO:0008840">
    <property type="term" value="F:4-hydroxy-tetrahydrodipicolinate synthase activity"/>
    <property type="evidence" value="ECO:0007669"/>
    <property type="project" value="TreeGrafter"/>
</dbReference>
<dbReference type="PRINTS" id="PR00146">
    <property type="entry name" value="DHPICSNTHASE"/>
</dbReference>
<keyword evidence="2 3" id="KW-0456">Lyase</keyword>
<evidence type="ECO:0000256" key="4">
    <source>
        <dbReference type="PIRSR" id="PIRSR001365-1"/>
    </source>
</evidence>
<feature type="active site" description="Proton donor/acceptor" evidence="4">
    <location>
        <position position="135"/>
    </location>
</feature>
<sequence>MAVPPVIITAVPTAFTRTGELNIDGTREIFRKSATSGVDGAFVLGTTGEFPSLSFDERGRVAEVAVEELAGKRCIIHVGAASAFEVLRLIDQAREAGATEIAAITPYYLSATDAALLAYYTAISEASDGLRVYVYAFRARTGNFVSPELMGKLAALPNIVGAKVSGESLDQIAAYRAAVPDEFIIYTGSDRDVVHAVERGAQGIVSGVGSALPGPFLEAASRIAAGASRAELDAAQAAVNDAVDVIGGNFASIKTALTLQGIDAGYVRMAIDEPDDAKLADIKRTVQRFGALAG</sequence>
<evidence type="ECO:0000256" key="3">
    <source>
        <dbReference type="PIRNR" id="PIRNR001365"/>
    </source>
</evidence>
<feature type="binding site" evidence="5">
    <location>
        <position position="205"/>
    </location>
    <ligand>
        <name>pyruvate</name>
        <dbReference type="ChEBI" id="CHEBI:15361"/>
    </ligand>
</feature>
<evidence type="ECO:0000256" key="5">
    <source>
        <dbReference type="PIRSR" id="PIRSR001365-2"/>
    </source>
</evidence>
<keyword evidence="7" id="KW-1185">Reference proteome</keyword>
<protein>
    <submittedName>
        <fullName evidence="6">Dihydrodipicolinate synthase/N-acetylneuraminate lyase</fullName>
    </submittedName>
</protein>
<dbReference type="CDD" id="cd00408">
    <property type="entry name" value="DHDPS-like"/>
    <property type="match status" value="1"/>
</dbReference>
<comment type="caution">
    <text evidence="6">The sequence shown here is derived from an EMBL/GenBank/DDBJ whole genome shotgun (WGS) entry which is preliminary data.</text>
</comment>
<dbReference type="PIRSF" id="PIRSF001365">
    <property type="entry name" value="DHDPS"/>
    <property type="match status" value="1"/>
</dbReference>
<organism evidence="6 7">
    <name type="scientific">Spelaeicoccus albus</name>
    <dbReference type="NCBI Taxonomy" id="1280376"/>
    <lineage>
        <taxon>Bacteria</taxon>
        <taxon>Bacillati</taxon>
        <taxon>Actinomycetota</taxon>
        <taxon>Actinomycetes</taxon>
        <taxon>Micrococcales</taxon>
        <taxon>Brevibacteriaceae</taxon>
        <taxon>Spelaeicoccus</taxon>
    </lineage>
</organism>
<comment type="similarity">
    <text evidence="1 3">Belongs to the DapA family.</text>
</comment>
<evidence type="ECO:0000256" key="2">
    <source>
        <dbReference type="ARBA" id="ARBA00023239"/>
    </source>
</evidence>
<proteinExistence type="inferred from homology"/>
<evidence type="ECO:0000256" key="1">
    <source>
        <dbReference type="ARBA" id="ARBA00007592"/>
    </source>
</evidence>
<dbReference type="SUPFAM" id="SSF51569">
    <property type="entry name" value="Aldolase"/>
    <property type="match status" value="1"/>
</dbReference>
<dbReference type="InterPro" id="IPR013785">
    <property type="entry name" value="Aldolase_TIM"/>
</dbReference>